<dbReference type="InterPro" id="IPR051380">
    <property type="entry name" value="pH-response_reg_palI/RIM9"/>
</dbReference>
<dbReference type="Pfam" id="PF06687">
    <property type="entry name" value="SUR7"/>
    <property type="match status" value="1"/>
</dbReference>
<keyword evidence="3" id="KW-1185">Reference proteome</keyword>
<keyword evidence="1" id="KW-1133">Transmembrane helix</keyword>
<evidence type="ECO:0000313" key="2">
    <source>
        <dbReference type="EMBL" id="KAK3309067.1"/>
    </source>
</evidence>
<dbReference type="RefSeq" id="XP_062724847.1">
    <property type="nucleotide sequence ID" value="XM_062867787.1"/>
</dbReference>
<feature type="transmembrane region" description="Helical" evidence="1">
    <location>
        <begin position="106"/>
        <end position="128"/>
    </location>
</feature>
<dbReference type="GO" id="GO:0035838">
    <property type="term" value="C:growing cell tip"/>
    <property type="evidence" value="ECO:0007669"/>
    <property type="project" value="TreeGrafter"/>
</dbReference>
<dbReference type="Proteomes" id="UP001273166">
    <property type="component" value="Unassembled WGS sequence"/>
</dbReference>
<feature type="transmembrane region" description="Helical" evidence="1">
    <location>
        <begin position="12"/>
        <end position="33"/>
    </location>
</feature>
<name>A0AAJ0GZK3_9PEZI</name>
<feature type="transmembrane region" description="Helical" evidence="1">
    <location>
        <begin position="178"/>
        <end position="201"/>
    </location>
</feature>
<sequence length="227" mass="23954">MAGTTGFFHHIGTFLLFAATVLLVITCITAPVVNDLSLLKVELGGNDRSTVSFGTFGYCQNNVDGRDICSDSRVGYSPAALMAAIDGTQFSDYAEDTTRSLTKAMILHPIACGINFIAFLLALGAGMIGSLLASLVALLAFLTTAVACVIDFVLFSIVKSNVNDRGHTTGTGAYYGAGAWTTLVSAICSLIGAVVVFFTCCSARLHRRRGLAAKSDYGAPARRGRFW</sequence>
<dbReference type="PANTHER" id="PTHR28013:SF7">
    <property type="entry name" value="PALI-DOMAIN-CONTAINING PROTEIN"/>
    <property type="match status" value="1"/>
</dbReference>
<dbReference type="AlphaFoldDB" id="A0AAJ0GZK3"/>
<gene>
    <name evidence="2" type="ORF">B0T15DRAFT_509460</name>
</gene>
<proteinExistence type="predicted"/>
<reference evidence="2" key="2">
    <citation type="submission" date="2023-06" db="EMBL/GenBank/DDBJ databases">
        <authorList>
            <consortium name="Lawrence Berkeley National Laboratory"/>
            <person name="Mondo S.J."/>
            <person name="Hensen N."/>
            <person name="Bonometti L."/>
            <person name="Westerberg I."/>
            <person name="Brannstrom I.O."/>
            <person name="Guillou S."/>
            <person name="Cros-Aarteil S."/>
            <person name="Calhoun S."/>
            <person name="Haridas S."/>
            <person name="Kuo A."/>
            <person name="Pangilinan J."/>
            <person name="Riley R."/>
            <person name="Labutti K."/>
            <person name="Andreopoulos B."/>
            <person name="Lipzen A."/>
            <person name="Chen C."/>
            <person name="Yanf M."/>
            <person name="Daum C."/>
            <person name="Ng V."/>
            <person name="Clum A."/>
            <person name="Steindorff A."/>
            <person name="Ohm R."/>
            <person name="Martin F."/>
            <person name="Silar P."/>
            <person name="Natvig D."/>
            <person name="Lalanne C."/>
            <person name="Gautier V."/>
            <person name="Ament-Velasquez S.L."/>
            <person name="Kruys A."/>
            <person name="Hutchinson M.I."/>
            <person name="Powell A.J."/>
            <person name="Barry K."/>
            <person name="Miller A.N."/>
            <person name="Grigoriev I.V."/>
            <person name="Debuchy R."/>
            <person name="Gladieux P."/>
            <person name="Thoren M.H."/>
            <person name="Johannesson H."/>
        </authorList>
    </citation>
    <scope>NUCLEOTIDE SEQUENCE</scope>
    <source>
        <strain evidence="2">CBS 333.67</strain>
    </source>
</reference>
<comment type="caution">
    <text evidence="2">The sequence shown here is derived from an EMBL/GenBank/DDBJ whole genome shotgun (WGS) entry which is preliminary data.</text>
</comment>
<keyword evidence="1" id="KW-0812">Transmembrane</keyword>
<protein>
    <submittedName>
        <fullName evidence="2">Actin cortical patch SUR7/pH-response regulator pali</fullName>
    </submittedName>
</protein>
<feature type="transmembrane region" description="Helical" evidence="1">
    <location>
        <begin position="135"/>
        <end position="158"/>
    </location>
</feature>
<dbReference type="GO" id="GO:0032153">
    <property type="term" value="C:cell division site"/>
    <property type="evidence" value="ECO:0007669"/>
    <property type="project" value="TreeGrafter"/>
</dbReference>
<dbReference type="InterPro" id="IPR009571">
    <property type="entry name" value="SUR7/Rim9-like_fungi"/>
</dbReference>
<organism evidence="2 3">
    <name type="scientific">Chaetomium strumarium</name>
    <dbReference type="NCBI Taxonomy" id="1170767"/>
    <lineage>
        <taxon>Eukaryota</taxon>
        <taxon>Fungi</taxon>
        <taxon>Dikarya</taxon>
        <taxon>Ascomycota</taxon>
        <taxon>Pezizomycotina</taxon>
        <taxon>Sordariomycetes</taxon>
        <taxon>Sordariomycetidae</taxon>
        <taxon>Sordariales</taxon>
        <taxon>Chaetomiaceae</taxon>
        <taxon>Chaetomium</taxon>
    </lineage>
</organism>
<dbReference type="GeneID" id="87886616"/>
<dbReference type="PANTHER" id="PTHR28013">
    <property type="entry name" value="PROTEIN DCV1-RELATED"/>
    <property type="match status" value="1"/>
</dbReference>
<dbReference type="EMBL" id="JAUDZG010000002">
    <property type="protein sequence ID" value="KAK3309067.1"/>
    <property type="molecule type" value="Genomic_DNA"/>
</dbReference>
<dbReference type="GO" id="GO:0005886">
    <property type="term" value="C:plasma membrane"/>
    <property type="evidence" value="ECO:0007669"/>
    <property type="project" value="InterPro"/>
</dbReference>
<keyword evidence="1" id="KW-0472">Membrane</keyword>
<reference evidence="2" key="1">
    <citation type="journal article" date="2023" name="Mol. Phylogenet. Evol.">
        <title>Genome-scale phylogeny and comparative genomics of the fungal order Sordariales.</title>
        <authorList>
            <person name="Hensen N."/>
            <person name="Bonometti L."/>
            <person name="Westerberg I."/>
            <person name="Brannstrom I.O."/>
            <person name="Guillou S."/>
            <person name="Cros-Aarteil S."/>
            <person name="Calhoun S."/>
            <person name="Haridas S."/>
            <person name="Kuo A."/>
            <person name="Mondo S."/>
            <person name="Pangilinan J."/>
            <person name="Riley R."/>
            <person name="LaButti K."/>
            <person name="Andreopoulos B."/>
            <person name="Lipzen A."/>
            <person name="Chen C."/>
            <person name="Yan M."/>
            <person name="Daum C."/>
            <person name="Ng V."/>
            <person name="Clum A."/>
            <person name="Steindorff A."/>
            <person name="Ohm R.A."/>
            <person name="Martin F."/>
            <person name="Silar P."/>
            <person name="Natvig D.O."/>
            <person name="Lalanne C."/>
            <person name="Gautier V."/>
            <person name="Ament-Velasquez S.L."/>
            <person name="Kruys A."/>
            <person name="Hutchinson M.I."/>
            <person name="Powell A.J."/>
            <person name="Barry K."/>
            <person name="Miller A.N."/>
            <person name="Grigoriev I.V."/>
            <person name="Debuchy R."/>
            <person name="Gladieux P."/>
            <person name="Hiltunen Thoren M."/>
            <person name="Johannesson H."/>
        </authorList>
    </citation>
    <scope>NUCLEOTIDE SEQUENCE</scope>
    <source>
        <strain evidence="2">CBS 333.67</strain>
    </source>
</reference>
<evidence type="ECO:0000313" key="3">
    <source>
        <dbReference type="Proteomes" id="UP001273166"/>
    </source>
</evidence>
<evidence type="ECO:0000256" key="1">
    <source>
        <dbReference type="SAM" id="Phobius"/>
    </source>
</evidence>
<accession>A0AAJ0GZK3</accession>